<comment type="caution">
    <text evidence="3">The sequence shown here is derived from an EMBL/GenBank/DDBJ whole genome shotgun (WGS) entry which is preliminary data.</text>
</comment>
<accession>A0AAV1KBN9</accession>
<dbReference type="PROSITE" id="PS51082">
    <property type="entry name" value="WH2"/>
    <property type="match status" value="1"/>
</dbReference>
<feature type="compositionally biased region" description="Basic and acidic residues" evidence="1">
    <location>
        <begin position="180"/>
        <end position="193"/>
    </location>
</feature>
<feature type="compositionally biased region" description="Pro residues" evidence="1">
    <location>
        <begin position="396"/>
        <end position="411"/>
    </location>
</feature>
<evidence type="ECO:0000313" key="3">
    <source>
        <dbReference type="EMBL" id="CAK1579978.1"/>
    </source>
</evidence>
<feature type="region of interest" description="Disordered" evidence="1">
    <location>
        <begin position="1"/>
        <end position="39"/>
    </location>
</feature>
<feature type="region of interest" description="Disordered" evidence="1">
    <location>
        <begin position="59"/>
        <end position="94"/>
    </location>
</feature>
<dbReference type="Pfam" id="PF02205">
    <property type="entry name" value="WH2"/>
    <property type="match status" value="1"/>
</dbReference>
<evidence type="ECO:0000313" key="4">
    <source>
        <dbReference type="Proteomes" id="UP001314205"/>
    </source>
</evidence>
<sequence>MAPKPPPIGPPPPPGPPPPGPPPPPVFGGAAKGGSSDNRSALLSSIRQGAKLKKTVTVDKSGPYIPGKVTSVARGSSTVGNGVQSGAPVPNGGGSIGPGLGGLFAGGMPKLRPTGKLAGTTLNGQVKADAPRFPVQTSQTQQSQRSSPEKNKPVLPSPLPGNKLSAISAVLNEAMALRESSQDSSRDIRDSPRDPPPNRPVVKRQPSEVKTRGPPPQPPVQKPAMPLSSSDSVLTTGAVVERANSLQNAEQNLPPHVASTLHRNKSSLHSSSQSSLGGSMTSLTTAPAAAPAGASLASLSTSDLTERARPSHGKPNVAPKPPAPSPPPKKLVLNGRAAARAQSMRVPRSPPVSPPSPPGAPSRPPQPPPANPHIATKNPASHFGTLRGVRALRPPGVCPPPPPGAPPPPPSRHASLAPHPPPPPPPHHPHHRHNSITSTTSGAGAAGEEAGAPAPPVRGSSMRAPELEARFADLFRPPAAFPAPDPFLRIAKDYSSAALAVNKAQAPLPPLKVPLEGWSGTSSAC</sequence>
<feature type="compositionally biased region" description="Polar residues" evidence="1">
    <location>
        <begin position="73"/>
        <end position="84"/>
    </location>
</feature>
<dbReference type="EMBL" id="CAVLGL010000013">
    <property type="protein sequence ID" value="CAK1579978.1"/>
    <property type="molecule type" value="Genomic_DNA"/>
</dbReference>
<evidence type="ECO:0000259" key="2">
    <source>
        <dbReference type="PROSITE" id="PS51082"/>
    </source>
</evidence>
<reference evidence="3 4" key="1">
    <citation type="submission" date="2023-11" db="EMBL/GenBank/DDBJ databases">
        <authorList>
            <person name="Hedman E."/>
            <person name="Englund M."/>
            <person name="Stromberg M."/>
            <person name="Nyberg Akerstrom W."/>
            <person name="Nylinder S."/>
            <person name="Jareborg N."/>
            <person name="Kallberg Y."/>
            <person name="Kronander E."/>
        </authorList>
    </citation>
    <scope>NUCLEOTIDE SEQUENCE [LARGE SCALE GENOMIC DNA]</scope>
</reference>
<organism evidence="3 4">
    <name type="scientific">Parnassius mnemosyne</name>
    <name type="common">clouded apollo</name>
    <dbReference type="NCBI Taxonomy" id="213953"/>
    <lineage>
        <taxon>Eukaryota</taxon>
        <taxon>Metazoa</taxon>
        <taxon>Ecdysozoa</taxon>
        <taxon>Arthropoda</taxon>
        <taxon>Hexapoda</taxon>
        <taxon>Insecta</taxon>
        <taxon>Pterygota</taxon>
        <taxon>Neoptera</taxon>
        <taxon>Endopterygota</taxon>
        <taxon>Lepidoptera</taxon>
        <taxon>Glossata</taxon>
        <taxon>Ditrysia</taxon>
        <taxon>Papilionoidea</taxon>
        <taxon>Papilionidae</taxon>
        <taxon>Parnassiinae</taxon>
        <taxon>Parnassini</taxon>
        <taxon>Parnassius</taxon>
        <taxon>Driopa</taxon>
    </lineage>
</organism>
<feature type="compositionally biased region" description="Low complexity" evidence="1">
    <location>
        <begin position="267"/>
        <end position="303"/>
    </location>
</feature>
<feature type="compositionally biased region" description="Low complexity" evidence="1">
    <location>
        <begin position="442"/>
        <end position="452"/>
    </location>
</feature>
<feature type="compositionally biased region" description="Pro residues" evidence="1">
    <location>
        <begin position="1"/>
        <end position="26"/>
    </location>
</feature>
<feature type="compositionally biased region" description="Low complexity" evidence="1">
    <location>
        <begin position="136"/>
        <end position="146"/>
    </location>
</feature>
<dbReference type="AlphaFoldDB" id="A0AAV1KBN9"/>
<evidence type="ECO:0000256" key="1">
    <source>
        <dbReference type="SAM" id="MobiDB-lite"/>
    </source>
</evidence>
<proteinExistence type="predicted"/>
<feature type="compositionally biased region" description="Pro residues" evidence="1">
    <location>
        <begin position="318"/>
        <end position="329"/>
    </location>
</feature>
<dbReference type="GO" id="GO:0003779">
    <property type="term" value="F:actin binding"/>
    <property type="evidence" value="ECO:0007669"/>
    <property type="project" value="InterPro"/>
</dbReference>
<gene>
    <name evidence="3" type="ORF">PARMNEM_LOCUS1844</name>
</gene>
<name>A0AAV1KBN9_9NEOP</name>
<dbReference type="InterPro" id="IPR003124">
    <property type="entry name" value="WH2_dom"/>
</dbReference>
<protein>
    <recommendedName>
        <fullName evidence="2">WH2 domain-containing protein</fullName>
    </recommendedName>
</protein>
<keyword evidence="4" id="KW-1185">Reference proteome</keyword>
<feature type="region of interest" description="Disordered" evidence="1">
    <location>
        <begin position="112"/>
        <end position="464"/>
    </location>
</feature>
<dbReference type="Proteomes" id="UP001314205">
    <property type="component" value="Unassembled WGS sequence"/>
</dbReference>
<dbReference type="SMART" id="SM00246">
    <property type="entry name" value="WH2"/>
    <property type="match status" value="1"/>
</dbReference>
<feature type="domain" description="WH2" evidence="2">
    <location>
        <begin position="38"/>
        <end position="55"/>
    </location>
</feature>
<feature type="compositionally biased region" description="Pro residues" evidence="1">
    <location>
        <begin position="348"/>
        <end position="371"/>
    </location>
</feature>